<dbReference type="PANTHER" id="PTHR31302">
    <property type="entry name" value="TRANSMEMBRANE PROTEIN WITH METALLOPHOSPHOESTERASE DOMAIN-RELATED"/>
    <property type="match status" value="1"/>
</dbReference>
<sequence length="396" mass="44876">MRLPLIPLFVCLLLNIFVDVYIYRALKHRCRSLLPSRIQLWSAVVLFALILAVFCFPKRNCTNGMLMSVMWMLYTYIAFYIPKYLFVIIDLIAKIPCLFKRHRLKWMSITGAVLSVVTFVALWWGALVNRFNIDVNFVDIKIPGLPEAFDGYRIVQFSDMHVGTFGNDTSFVSTFVDRINALHPDLIVFTGDIVNSKTTELTPFVAPFSRLNAQDGVYSILGNHDYGDYSEWPSSEAKKDNMELMKKLQADMGWHLLLNETVMLRQDGDSLALIGVENIGDPPFKVYGSLNKAYPQLSDSVSKILLTHNPAHWVDSISDRPDMRVPLSLSGHTHAMQIEMLGWSPAKYRYPTWGGLYNDSDKQHQLYVNIGGGTVGFPARVGATPEITLITLKKLK</sequence>
<name>A0A4P7W4U9_9BACT</name>
<dbReference type="AlphaFoldDB" id="A0A4P7W4U9"/>
<dbReference type="InterPro" id="IPR029052">
    <property type="entry name" value="Metallo-depent_PP-like"/>
</dbReference>
<keyword evidence="3" id="KW-0812">Transmembrane</keyword>
<dbReference type="EMBL" id="CP039396">
    <property type="protein sequence ID" value="QCD42932.1"/>
    <property type="molecule type" value="Genomic_DNA"/>
</dbReference>
<feature type="transmembrane region" description="Helical" evidence="3">
    <location>
        <begin position="104"/>
        <end position="126"/>
    </location>
</feature>
<evidence type="ECO:0000256" key="3">
    <source>
        <dbReference type="SAM" id="Phobius"/>
    </source>
</evidence>
<reference evidence="6" key="1">
    <citation type="submission" date="2019-02" db="EMBL/GenBank/DDBJ databases">
        <title>Isolation and identification of novel species under the genus Muribaculum.</title>
        <authorList>
            <person name="Miyake S."/>
            <person name="Ding Y."/>
            <person name="Low A."/>
            <person name="Soh M."/>
            <person name="Seedorf H."/>
        </authorList>
    </citation>
    <scope>NUCLEOTIDE SEQUENCE [LARGE SCALE GENOMIC DNA]</scope>
    <source>
        <strain evidence="6">H5</strain>
    </source>
</reference>
<dbReference type="InterPro" id="IPR051158">
    <property type="entry name" value="Metallophosphoesterase_sf"/>
</dbReference>
<dbReference type="PANTHER" id="PTHR31302:SF31">
    <property type="entry name" value="PHOSPHODIESTERASE YAEI"/>
    <property type="match status" value="1"/>
</dbReference>
<dbReference type="GO" id="GO:0046872">
    <property type="term" value="F:metal ion binding"/>
    <property type="evidence" value="ECO:0007669"/>
    <property type="project" value="UniProtKB-KW"/>
</dbReference>
<dbReference type="GO" id="GO:0008758">
    <property type="term" value="F:UDP-2,3-diacylglucosamine hydrolase activity"/>
    <property type="evidence" value="ECO:0007669"/>
    <property type="project" value="TreeGrafter"/>
</dbReference>
<keyword evidence="6" id="KW-1185">Reference proteome</keyword>
<keyword evidence="2" id="KW-0378">Hydrolase</keyword>
<dbReference type="KEGG" id="ddb:E7747_11930"/>
<evidence type="ECO:0000313" key="6">
    <source>
        <dbReference type="Proteomes" id="UP000297149"/>
    </source>
</evidence>
<feature type="transmembrane region" description="Helical" evidence="3">
    <location>
        <begin position="71"/>
        <end position="92"/>
    </location>
</feature>
<keyword evidence="3" id="KW-0472">Membrane</keyword>
<dbReference type="Pfam" id="PF00149">
    <property type="entry name" value="Metallophos"/>
    <property type="match status" value="1"/>
</dbReference>
<protein>
    <submittedName>
        <fullName evidence="5">Metallophosphoesterase</fullName>
    </submittedName>
</protein>
<feature type="transmembrane region" description="Helical" evidence="3">
    <location>
        <begin position="6"/>
        <end position="26"/>
    </location>
</feature>
<dbReference type="GO" id="GO:0009245">
    <property type="term" value="P:lipid A biosynthetic process"/>
    <property type="evidence" value="ECO:0007669"/>
    <property type="project" value="TreeGrafter"/>
</dbReference>
<organism evidence="5 6">
    <name type="scientific">Duncaniella dubosii</name>
    <dbReference type="NCBI Taxonomy" id="2518971"/>
    <lineage>
        <taxon>Bacteria</taxon>
        <taxon>Pseudomonadati</taxon>
        <taxon>Bacteroidota</taxon>
        <taxon>Bacteroidia</taxon>
        <taxon>Bacteroidales</taxon>
        <taxon>Muribaculaceae</taxon>
        <taxon>Duncaniella</taxon>
    </lineage>
</organism>
<dbReference type="SUPFAM" id="SSF56300">
    <property type="entry name" value="Metallo-dependent phosphatases"/>
    <property type="match status" value="1"/>
</dbReference>
<evidence type="ECO:0000256" key="1">
    <source>
        <dbReference type="ARBA" id="ARBA00022723"/>
    </source>
</evidence>
<dbReference type="CDD" id="cd07385">
    <property type="entry name" value="MPP_YkuE_C"/>
    <property type="match status" value="1"/>
</dbReference>
<keyword evidence="3" id="KW-1133">Transmembrane helix</keyword>
<dbReference type="Gene3D" id="3.60.21.10">
    <property type="match status" value="1"/>
</dbReference>
<evidence type="ECO:0000313" key="5">
    <source>
        <dbReference type="EMBL" id="QCD42932.1"/>
    </source>
</evidence>
<feature type="transmembrane region" description="Helical" evidence="3">
    <location>
        <begin position="38"/>
        <end position="59"/>
    </location>
</feature>
<proteinExistence type="predicted"/>
<dbReference type="GO" id="GO:0016020">
    <property type="term" value="C:membrane"/>
    <property type="evidence" value="ECO:0007669"/>
    <property type="project" value="GOC"/>
</dbReference>
<evidence type="ECO:0000256" key="2">
    <source>
        <dbReference type="ARBA" id="ARBA00022801"/>
    </source>
</evidence>
<dbReference type="InterPro" id="IPR004843">
    <property type="entry name" value="Calcineurin-like_PHP"/>
</dbReference>
<accession>A0A4P7W4U9</accession>
<keyword evidence="1" id="KW-0479">Metal-binding</keyword>
<evidence type="ECO:0000259" key="4">
    <source>
        <dbReference type="Pfam" id="PF00149"/>
    </source>
</evidence>
<feature type="domain" description="Calcineurin-like phosphoesterase" evidence="4">
    <location>
        <begin position="153"/>
        <end position="335"/>
    </location>
</feature>
<dbReference type="Proteomes" id="UP000297149">
    <property type="component" value="Chromosome"/>
</dbReference>
<gene>
    <name evidence="5" type="ORF">E7747_11930</name>
</gene>